<dbReference type="OrthoDB" id="9793236at2"/>
<proteinExistence type="predicted"/>
<evidence type="ECO:0000259" key="1">
    <source>
        <dbReference type="Pfam" id="PF08388"/>
    </source>
</evidence>
<dbReference type="Pfam" id="PF08388">
    <property type="entry name" value="GIIM"/>
    <property type="match status" value="1"/>
</dbReference>
<organism evidence="2 3">
    <name type="scientific">Methyloglobulus morosus KoM1</name>
    <dbReference type="NCBI Taxonomy" id="1116472"/>
    <lineage>
        <taxon>Bacteria</taxon>
        <taxon>Pseudomonadati</taxon>
        <taxon>Pseudomonadota</taxon>
        <taxon>Gammaproteobacteria</taxon>
        <taxon>Methylococcales</taxon>
        <taxon>Methylococcaceae</taxon>
        <taxon>Methyloglobulus</taxon>
    </lineage>
</organism>
<dbReference type="AlphaFoldDB" id="V5BH62"/>
<accession>V5BH62</accession>
<dbReference type="InterPro" id="IPR013597">
    <property type="entry name" value="Mat_intron_G2"/>
</dbReference>
<evidence type="ECO:0000313" key="3">
    <source>
        <dbReference type="Proteomes" id="UP000017842"/>
    </source>
</evidence>
<reference evidence="2 3" key="1">
    <citation type="journal article" date="2013" name="Genome Announc.">
        <title>Draft Genome Sequence of the Methanotrophic Gammaproteobacterium Methyloglobulus morosus DSM 22980 Strain KoM1.</title>
        <authorList>
            <person name="Poehlein A."/>
            <person name="Deutzmann J.S."/>
            <person name="Daniel R."/>
            <person name="Simeonova D.D."/>
        </authorList>
    </citation>
    <scope>NUCLEOTIDE SEQUENCE [LARGE SCALE GENOMIC DNA]</scope>
    <source>
        <strain evidence="2 3">KoM1</strain>
    </source>
</reference>
<dbReference type="RefSeq" id="WP_023494437.1">
    <property type="nucleotide sequence ID" value="NZ_AYLO01000051.1"/>
</dbReference>
<gene>
    <name evidence="2" type="ORF">MGMO_53c00990</name>
</gene>
<sequence>MTTAVAKRKDQVRSQWNAQGSMPLVERIKRWQDYVRGWWNYFSICQQGRGRLNALKLLKAKPYHLKQASGSVGTWRLALSPMLQAVLDNARLRQWGLFVLSDFATI</sequence>
<dbReference type="Proteomes" id="UP000017842">
    <property type="component" value="Unassembled WGS sequence"/>
</dbReference>
<keyword evidence="3" id="KW-1185">Reference proteome</keyword>
<protein>
    <recommendedName>
        <fullName evidence="1">Group II intron maturase-specific domain-containing protein</fullName>
    </recommendedName>
</protein>
<evidence type="ECO:0000313" key="2">
    <source>
        <dbReference type="EMBL" id="ESS72640.1"/>
    </source>
</evidence>
<feature type="domain" description="Group II intron maturase-specific" evidence="1">
    <location>
        <begin position="7"/>
        <end position="46"/>
    </location>
</feature>
<name>V5BH62_9GAMM</name>
<dbReference type="EMBL" id="AYLO01000051">
    <property type="protein sequence ID" value="ESS72640.1"/>
    <property type="molecule type" value="Genomic_DNA"/>
</dbReference>
<comment type="caution">
    <text evidence="2">The sequence shown here is derived from an EMBL/GenBank/DDBJ whole genome shotgun (WGS) entry which is preliminary data.</text>
</comment>